<evidence type="ECO:0000313" key="3">
    <source>
        <dbReference type="Proteomes" id="UP000886523"/>
    </source>
</evidence>
<feature type="compositionally biased region" description="Basic and acidic residues" evidence="1">
    <location>
        <begin position="59"/>
        <end position="76"/>
    </location>
</feature>
<feature type="compositionally biased region" description="Polar residues" evidence="1">
    <location>
        <begin position="218"/>
        <end position="228"/>
    </location>
</feature>
<feature type="compositionally biased region" description="Basic and acidic residues" evidence="1">
    <location>
        <begin position="172"/>
        <end position="198"/>
    </location>
</feature>
<dbReference type="Proteomes" id="UP000886523">
    <property type="component" value="Unassembled WGS sequence"/>
</dbReference>
<evidence type="ECO:0000256" key="1">
    <source>
        <dbReference type="SAM" id="MobiDB-lite"/>
    </source>
</evidence>
<evidence type="ECO:0000313" key="2">
    <source>
        <dbReference type="EMBL" id="KAF9504573.1"/>
    </source>
</evidence>
<comment type="caution">
    <text evidence="2">The sequence shown here is derived from an EMBL/GenBank/DDBJ whole genome shotgun (WGS) entry which is preliminary data.</text>
</comment>
<reference evidence="2" key="1">
    <citation type="journal article" date="2020" name="Nat. Commun.">
        <title>Large-scale genome sequencing of mycorrhizal fungi provides insights into the early evolution of symbiotic traits.</title>
        <authorList>
            <person name="Miyauchi S."/>
            <person name="Kiss E."/>
            <person name="Kuo A."/>
            <person name="Drula E."/>
            <person name="Kohler A."/>
            <person name="Sanchez-Garcia M."/>
            <person name="Morin E."/>
            <person name="Andreopoulos B."/>
            <person name="Barry K.W."/>
            <person name="Bonito G."/>
            <person name="Buee M."/>
            <person name="Carver A."/>
            <person name="Chen C."/>
            <person name="Cichocki N."/>
            <person name="Clum A."/>
            <person name="Culley D."/>
            <person name="Crous P.W."/>
            <person name="Fauchery L."/>
            <person name="Girlanda M."/>
            <person name="Hayes R.D."/>
            <person name="Keri Z."/>
            <person name="LaButti K."/>
            <person name="Lipzen A."/>
            <person name="Lombard V."/>
            <person name="Magnuson J."/>
            <person name="Maillard F."/>
            <person name="Murat C."/>
            <person name="Nolan M."/>
            <person name="Ohm R.A."/>
            <person name="Pangilinan J."/>
            <person name="Pereira M.F."/>
            <person name="Perotto S."/>
            <person name="Peter M."/>
            <person name="Pfister S."/>
            <person name="Riley R."/>
            <person name="Sitrit Y."/>
            <person name="Stielow J.B."/>
            <person name="Szollosi G."/>
            <person name="Zifcakova L."/>
            <person name="Stursova M."/>
            <person name="Spatafora J.W."/>
            <person name="Tedersoo L."/>
            <person name="Vaario L.M."/>
            <person name="Yamada A."/>
            <person name="Yan M."/>
            <person name="Wang P."/>
            <person name="Xu J."/>
            <person name="Bruns T."/>
            <person name="Baldrian P."/>
            <person name="Vilgalys R."/>
            <person name="Dunand C."/>
            <person name="Henrissat B."/>
            <person name="Grigoriev I.V."/>
            <person name="Hibbett D."/>
            <person name="Nagy L.G."/>
            <person name="Martin F.M."/>
        </authorList>
    </citation>
    <scope>NUCLEOTIDE SEQUENCE</scope>
    <source>
        <strain evidence="2">UP504</strain>
    </source>
</reference>
<sequence>MVSDAQKEQQPLLFCRPLIQLTYTILGQHIHPTRKVTQPQANRLARKTHETPHPFAQRANKEGQRSPKPQEMREPHTAMALQTRKKSSSAALLASQDPTPTAKVTQPHAQPVAPKTPRTPPPLRTNAPTNEGHAYPEAQEMEGAHTAAAAKTPTPTRKSTQPQAQPAGLQDSRNDAPHPMHERANDEGNAREPQEMRSHTPLPRWCGDIKAKKPHPMRTTQPRAQTRSPPFANETRATNTYRHENENGRRNETRT</sequence>
<protein>
    <submittedName>
        <fullName evidence="2">Uncharacterized protein</fullName>
    </submittedName>
</protein>
<feature type="compositionally biased region" description="Low complexity" evidence="1">
    <location>
        <begin position="144"/>
        <end position="160"/>
    </location>
</feature>
<accession>A0A9P6AEW6</accession>
<name>A0A9P6AEW6_9AGAM</name>
<feature type="compositionally biased region" description="Basic and acidic residues" evidence="1">
    <location>
        <begin position="241"/>
        <end position="255"/>
    </location>
</feature>
<dbReference type="AlphaFoldDB" id="A0A9P6AEW6"/>
<feature type="region of interest" description="Disordered" evidence="1">
    <location>
        <begin position="34"/>
        <end position="255"/>
    </location>
</feature>
<dbReference type="EMBL" id="MU129213">
    <property type="protein sequence ID" value="KAF9504573.1"/>
    <property type="molecule type" value="Genomic_DNA"/>
</dbReference>
<organism evidence="2 3">
    <name type="scientific">Hydnum rufescens UP504</name>
    <dbReference type="NCBI Taxonomy" id="1448309"/>
    <lineage>
        <taxon>Eukaryota</taxon>
        <taxon>Fungi</taxon>
        <taxon>Dikarya</taxon>
        <taxon>Basidiomycota</taxon>
        <taxon>Agaricomycotina</taxon>
        <taxon>Agaricomycetes</taxon>
        <taxon>Cantharellales</taxon>
        <taxon>Hydnaceae</taxon>
        <taxon>Hydnum</taxon>
    </lineage>
</organism>
<feature type="compositionally biased region" description="Polar residues" evidence="1">
    <location>
        <begin position="96"/>
        <end position="108"/>
    </location>
</feature>
<gene>
    <name evidence="2" type="ORF">BS47DRAFT_1368698</name>
</gene>
<keyword evidence="3" id="KW-1185">Reference proteome</keyword>
<proteinExistence type="predicted"/>